<accession>A0A225NC22</accession>
<dbReference type="Proteomes" id="UP000215377">
    <property type="component" value="Unassembled WGS sequence"/>
</dbReference>
<evidence type="ECO:0000259" key="1">
    <source>
        <dbReference type="Pfam" id="PF13480"/>
    </source>
</evidence>
<proteinExistence type="predicted"/>
<protein>
    <recommendedName>
        <fullName evidence="1">BioF2-like acetyltransferase domain-containing protein</fullName>
    </recommendedName>
</protein>
<organism evidence="2 3">
    <name type="scientific">Marinibacterium profundimaris</name>
    <dbReference type="NCBI Taxonomy" id="1679460"/>
    <lineage>
        <taxon>Bacteria</taxon>
        <taxon>Pseudomonadati</taxon>
        <taxon>Pseudomonadota</taxon>
        <taxon>Alphaproteobacteria</taxon>
        <taxon>Rhodobacterales</taxon>
        <taxon>Paracoccaceae</taxon>
        <taxon>Marinibacterium</taxon>
    </lineage>
</organism>
<dbReference type="InterPro" id="IPR016181">
    <property type="entry name" value="Acyl_CoA_acyltransferase"/>
</dbReference>
<dbReference type="OrthoDB" id="8479075at2"/>
<sequence>MSAVTILTLSEPEAWTAAVEAHGLPSHTHGYARGLAAAGLDPRLAVVEAGGARMLLPFVERPIPGSGLSDIATIPGLSGAAIVPDSLAPLQAWAAYAADRGWVTGYIQLGLDNHGLQALDPDHIRAHNIMIRFDLSTWDLATSTSRNARRTITKPDRQGVGFVTGRARLEQPFLDLYYPAMARLKASSVFPRACIETWYETDGLDLFGAEVEGGIVAAYLTHRHGDHVDGHLAATTEAGRSLGAWMFWRMAEHYRAMGVRYFNIGGAGTPGDGIHWTKGRFNADEFPLLSVRQVYDRGAHDRLCAAAGDRLNPDRFPPYRV</sequence>
<dbReference type="AlphaFoldDB" id="A0A225NC22"/>
<dbReference type="RefSeq" id="WP_088652490.1">
    <property type="nucleotide sequence ID" value="NZ_AQQR01000021.1"/>
</dbReference>
<dbReference type="EMBL" id="AQQR01000021">
    <property type="protein sequence ID" value="OWU68406.1"/>
    <property type="molecule type" value="Genomic_DNA"/>
</dbReference>
<evidence type="ECO:0000313" key="2">
    <source>
        <dbReference type="EMBL" id="OWU68406.1"/>
    </source>
</evidence>
<dbReference type="Pfam" id="PF13480">
    <property type="entry name" value="Acetyltransf_6"/>
    <property type="match status" value="1"/>
</dbReference>
<keyword evidence="3" id="KW-1185">Reference proteome</keyword>
<reference evidence="2 3" key="1">
    <citation type="submission" date="2013-04" db="EMBL/GenBank/DDBJ databases">
        <title>Oceanicola sp. 22II1-22F33 Genome Sequencing.</title>
        <authorList>
            <person name="Lai Q."/>
            <person name="Li G."/>
            <person name="Shao Z."/>
        </authorList>
    </citation>
    <scope>NUCLEOTIDE SEQUENCE [LARGE SCALE GENOMIC DNA]</scope>
    <source>
        <strain evidence="2 3">22II1-22F33</strain>
    </source>
</reference>
<evidence type="ECO:0000313" key="3">
    <source>
        <dbReference type="Proteomes" id="UP000215377"/>
    </source>
</evidence>
<name>A0A225NC22_9RHOB</name>
<feature type="domain" description="BioF2-like acetyltransferase" evidence="1">
    <location>
        <begin position="144"/>
        <end position="268"/>
    </location>
</feature>
<comment type="caution">
    <text evidence="2">The sequence shown here is derived from an EMBL/GenBank/DDBJ whole genome shotgun (WGS) entry which is preliminary data.</text>
</comment>
<dbReference type="InterPro" id="IPR038740">
    <property type="entry name" value="BioF2-like_GNAT_dom"/>
</dbReference>
<dbReference type="SUPFAM" id="SSF55729">
    <property type="entry name" value="Acyl-CoA N-acyltransferases (Nat)"/>
    <property type="match status" value="1"/>
</dbReference>
<dbReference type="Gene3D" id="3.40.630.30">
    <property type="match status" value="1"/>
</dbReference>
<gene>
    <name evidence="2" type="ORF">ATO3_24290</name>
</gene>